<dbReference type="Gene3D" id="1.10.8.430">
    <property type="entry name" value="Helical domain of apoptotic protease-activating factors"/>
    <property type="match status" value="1"/>
</dbReference>
<dbReference type="EMBL" id="QZWG01000008">
    <property type="protein sequence ID" value="RZB96546.1"/>
    <property type="molecule type" value="Genomic_DNA"/>
</dbReference>
<comment type="similarity">
    <text evidence="2">Belongs to the protein kinase superfamily. TKL Ser/Thr protein kinase family. ROCO subfamily.</text>
</comment>
<evidence type="ECO:0000256" key="12">
    <source>
        <dbReference type="ARBA" id="ARBA00022821"/>
    </source>
</evidence>
<dbReference type="Pfam" id="PF23247">
    <property type="entry name" value="LRR_RPS2"/>
    <property type="match status" value="1"/>
</dbReference>
<keyword evidence="12" id="KW-0611">Plant defense</keyword>
<protein>
    <recommendedName>
        <fullName evidence="4">non-specific serine/threonine protein kinase</fullName>
        <ecNumber evidence="4">2.7.11.1</ecNumber>
    </recommendedName>
</protein>
<dbReference type="InterPro" id="IPR001245">
    <property type="entry name" value="Ser-Thr/Tyr_kinase_cat_dom"/>
</dbReference>
<evidence type="ECO:0000256" key="5">
    <source>
        <dbReference type="ARBA" id="ARBA00022475"/>
    </source>
</evidence>
<sequence length="1355" mass="154411">MLGGLASIITGIREMGSRLSKARGSLKNESEGTSWGKNEVSYEELSRLMRIRDLMSLLLTYPMKMNEGGKLKSCISAFPEWKAQLLSTDHDTIVMDKPWRVLTEKALGCMKGFMPTEIISKIESGERSIFNQNDADAIPKAILHLTVDLAVNQLIQTLFSGDYYARYISLSSRNLAEKRSVVNKIEAAFEEKHNMFGIDKDFLSALWINASTYKTDAEIRVQEEINNKMAAGFSETKGGEEKMNRHLVIVVDADSNKKLDLHKVRFPTGVVVVLITTELKDDDFRITSMMDLNIRTQDHLLHWELFCSYVGSSKVCSSLVIQRIAVQIVKECHGHLLAVVLVAKYLKNVEDVKQWQVALEKLSSSLNPSYDYRDSDGIDISRVMVNAFVDIIWEDIDDTQKLCLELSLSVHNIKIGKRLAILVSDWADILSGHTQEMKLNSDDFGEYGRHIRELLDRFVLLKNERGDVYLPVETYDIIKSLHTLNPSIIRHDALGLPEPPCIGRWHDLIQIELMDNKIRELPQSPECPKLRVLLLQGNVDLMDIPDSFFDHMPLLQQLDLSYTSLRDLPSSVSKLTQLKKFYLRGCDLFMELPPQIGQLKNLEELDLDGTLITHLPKEIRELINLRSLTLCFDGYHHVLGHGNKGKQISNSTIIPTGLISNLTQLNYLNIKVDPEDERWNDNVNIVFVEIIGLKRLETVSIYIPKANLLKLIPVHKSLNFRLVVGNHMRRFISRVTPELEEKFKRCDYSIKFVNGVNVPNVVKMTLGNFKALYLDRHMTIKSLSDFELRNLSGLQICVLAECNQMETIVDRSYLHDGPALPNLEFLSVFYMKNLKSLCERPNPSFLRLKSIALHTCPMLTTVFTEDSLKDLSLLEEITIEDCPKVTTLIRHDSSEIKTRFTMPKLRKISLLYLPELVNIFNGLHVEHDVEKMVFYYCPKLQSLSQWELSKASVKIIIGESVWWEALKWNAAEWGDAGRPNVFERIFSPISEEADIMTQLAAHQETQLSTDHDEFLGTKQRHDDSKLPSNPEEVEDLRRDSAANPLIAFTYDELKIITANFRQDRVLGGRGFGRVYKGFISEELIRKGLPTLDVAVKVHDGDNSHQGHREWLSQVKFWGQLSHPNLVKVIGYCCEDNHRVLIYEYMSRGGLDNYLFKYAIAIPPLSWSMRMKIAFGAAKGLAFLHEAEKTAIYRDFNTSNILLDQEYNAKLSDFGLAKDGPVGDKSHVSTRVMGTYGYAAPEYLATGHLYIKSDVYSFGVVLLELLTGRRSLDTTFDGEQKLAEWAHSLLKEKKKLLKIIDPRLDGDYPIKAVHKAARLAYHCLNSDPKARPRMREIVHSLEPLQAHTEAPIGKKR</sequence>
<evidence type="ECO:0000256" key="3">
    <source>
        <dbReference type="ARBA" id="ARBA00008684"/>
    </source>
</evidence>
<evidence type="ECO:0000256" key="6">
    <source>
        <dbReference type="ARBA" id="ARBA00022527"/>
    </source>
</evidence>
<evidence type="ECO:0000256" key="4">
    <source>
        <dbReference type="ARBA" id="ARBA00012513"/>
    </source>
</evidence>
<dbReference type="Pfam" id="PF07714">
    <property type="entry name" value="PK_Tyr_Ser-Thr"/>
    <property type="match status" value="1"/>
</dbReference>
<dbReference type="PANTHER" id="PTHR45621">
    <property type="entry name" value="OS01G0588500 PROTEIN-RELATED"/>
    <property type="match status" value="1"/>
</dbReference>
<dbReference type="InterPro" id="IPR057135">
    <property type="entry name" value="At4g27190-like_LRR"/>
</dbReference>
<evidence type="ECO:0000256" key="15">
    <source>
        <dbReference type="ARBA" id="ARBA00054261"/>
    </source>
</evidence>
<keyword evidence="9" id="KW-0677">Repeat</keyword>
<dbReference type="EMBL" id="QZWG01000008">
    <property type="protein sequence ID" value="RZB96541.1"/>
    <property type="molecule type" value="Genomic_DNA"/>
</dbReference>
<dbReference type="EMBL" id="QZWG01000008">
    <property type="protein sequence ID" value="RZB96544.1"/>
    <property type="molecule type" value="Genomic_DNA"/>
</dbReference>
<dbReference type="FunFam" id="3.30.200.20:FF:000228">
    <property type="entry name" value="Serine/threonine-protein kinase BIK1"/>
    <property type="match status" value="1"/>
</dbReference>
<dbReference type="Proteomes" id="UP000289340">
    <property type="component" value="Chromosome 8"/>
</dbReference>
<keyword evidence="11 17" id="KW-0418">Kinase</keyword>
<evidence type="ECO:0000256" key="10">
    <source>
        <dbReference type="ARBA" id="ARBA00022741"/>
    </source>
</evidence>
<evidence type="ECO:0000256" key="9">
    <source>
        <dbReference type="ARBA" id="ARBA00022737"/>
    </source>
</evidence>
<dbReference type="Pfam" id="PF23598">
    <property type="entry name" value="LRR_14"/>
    <property type="match status" value="1"/>
</dbReference>
<accession>A0A445JDL2</accession>
<dbReference type="PROSITE" id="PS50011">
    <property type="entry name" value="PROTEIN_KINASE_DOM"/>
    <property type="match status" value="1"/>
</dbReference>
<proteinExistence type="inferred from homology"/>
<dbReference type="EMBL" id="QZWG01000008">
    <property type="protein sequence ID" value="RZB96537.1"/>
    <property type="molecule type" value="Genomic_DNA"/>
</dbReference>
<evidence type="ECO:0000313" key="18">
    <source>
        <dbReference type="Proteomes" id="UP000289340"/>
    </source>
</evidence>
<dbReference type="EMBL" id="QZWG01000008">
    <property type="protein sequence ID" value="RZB96535.1"/>
    <property type="molecule type" value="Genomic_DNA"/>
</dbReference>
<dbReference type="SMART" id="SM00369">
    <property type="entry name" value="LRR_TYP"/>
    <property type="match status" value="2"/>
</dbReference>
<keyword evidence="13" id="KW-0067">ATP-binding</keyword>
<dbReference type="SUPFAM" id="SSF52540">
    <property type="entry name" value="P-loop containing nucleoside triphosphate hydrolases"/>
    <property type="match status" value="1"/>
</dbReference>
<keyword evidence="7" id="KW-0433">Leucine-rich repeat</keyword>
<dbReference type="SUPFAM" id="SSF52058">
    <property type="entry name" value="L domain-like"/>
    <property type="match status" value="1"/>
</dbReference>
<dbReference type="SUPFAM" id="SSF56112">
    <property type="entry name" value="Protein kinase-like (PK-like)"/>
    <property type="match status" value="1"/>
</dbReference>
<dbReference type="EMBL" id="QZWG01000008">
    <property type="protein sequence ID" value="RZB96536.1"/>
    <property type="molecule type" value="Genomic_DNA"/>
</dbReference>
<dbReference type="InterPro" id="IPR027417">
    <property type="entry name" value="P-loop_NTPase"/>
</dbReference>
<dbReference type="Gene3D" id="3.80.10.10">
    <property type="entry name" value="Ribonuclease Inhibitor"/>
    <property type="match status" value="2"/>
</dbReference>
<dbReference type="Gene3D" id="3.30.200.20">
    <property type="entry name" value="Phosphorylase Kinase, domain 1"/>
    <property type="match status" value="1"/>
</dbReference>
<name>A0A445JDL2_GLYSO</name>
<comment type="caution">
    <text evidence="17">The sequence shown here is derived from an EMBL/GenBank/DDBJ whole genome shotgun (WGS) entry which is preliminary data.</text>
</comment>
<dbReference type="EMBL" id="QZWG01000008">
    <property type="protein sequence ID" value="RZB96539.1"/>
    <property type="molecule type" value="Genomic_DNA"/>
</dbReference>
<dbReference type="EMBL" id="QZWG01000008">
    <property type="protein sequence ID" value="RZB96542.1"/>
    <property type="molecule type" value="Genomic_DNA"/>
</dbReference>
<keyword evidence="6" id="KW-0723">Serine/threonine-protein kinase</keyword>
<evidence type="ECO:0000256" key="11">
    <source>
        <dbReference type="ARBA" id="ARBA00022777"/>
    </source>
</evidence>
<dbReference type="InterPro" id="IPR050823">
    <property type="entry name" value="Plant_Ser_Thr_Prot_Kinase"/>
</dbReference>
<dbReference type="EMBL" id="QZWG01000008">
    <property type="protein sequence ID" value="RZB96543.1"/>
    <property type="molecule type" value="Genomic_DNA"/>
</dbReference>
<reference evidence="17 18" key="1">
    <citation type="submission" date="2018-09" db="EMBL/GenBank/DDBJ databases">
        <title>A high-quality reference genome of wild soybean provides a powerful tool to mine soybean genomes.</title>
        <authorList>
            <person name="Xie M."/>
            <person name="Chung C.Y.L."/>
            <person name="Li M.-W."/>
            <person name="Wong F.-L."/>
            <person name="Chan T.-F."/>
            <person name="Lam H.-M."/>
        </authorList>
    </citation>
    <scope>NUCLEOTIDE SEQUENCE [LARGE SCALE GENOMIC DNA]</scope>
    <source>
        <strain evidence="18">cv. W05</strain>
        <tissue evidence="17">Hypocotyl of etiolated seedlings</tissue>
    </source>
</reference>
<keyword evidence="10" id="KW-0547">Nucleotide-binding</keyword>
<organism evidence="17 18">
    <name type="scientific">Glycine soja</name>
    <name type="common">Wild soybean</name>
    <dbReference type="NCBI Taxonomy" id="3848"/>
    <lineage>
        <taxon>Eukaryota</taxon>
        <taxon>Viridiplantae</taxon>
        <taxon>Streptophyta</taxon>
        <taxon>Embryophyta</taxon>
        <taxon>Tracheophyta</taxon>
        <taxon>Spermatophyta</taxon>
        <taxon>Magnoliopsida</taxon>
        <taxon>eudicotyledons</taxon>
        <taxon>Gunneridae</taxon>
        <taxon>Pentapetalae</taxon>
        <taxon>rosids</taxon>
        <taxon>fabids</taxon>
        <taxon>Fabales</taxon>
        <taxon>Fabaceae</taxon>
        <taxon>Papilionoideae</taxon>
        <taxon>50 kb inversion clade</taxon>
        <taxon>NPAAA clade</taxon>
        <taxon>indigoferoid/millettioid clade</taxon>
        <taxon>Phaseoleae</taxon>
        <taxon>Glycine</taxon>
        <taxon>Glycine subgen. Soja</taxon>
    </lineage>
</organism>
<dbReference type="EC" id="2.7.11.1" evidence="4"/>
<keyword evidence="5" id="KW-1003">Cell membrane</keyword>
<dbReference type="GO" id="GO:0006952">
    <property type="term" value="P:defense response"/>
    <property type="evidence" value="ECO:0007669"/>
    <property type="project" value="UniProtKB-KW"/>
</dbReference>
<dbReference type="InterPro" id="IPR032675">
    <property type="entry name" value="LRR_dom_sf"/>
</dbReference>
<dbReference type="Gene3D" id="1.10.510.10">
    <property type="entry name" value="Transferase(Phosphotransferase) domain 1"/>
    <property type="match status" value="1"/>
</dbReference>
<feature type="domain" description="Protein kinase" evidence="16">
    <location>
        <begin position="1060"/>
        <end position="1344"/>
    </location>
</feature>
<dbReference type="InterPro" id="IPR000719">
    <property type="entry name" value="Prot_kinase_dom"/>
</dbReference>
<evidence type="ECO:0000256" key="7">
    <source>
        <dbReference type="ARBA" id="ARBA00022614"/>
    </source>
</evidence>
<dbReference type="EMBL" id="QZWG01000008">
    <property type="protein sequence ID" value="RZB96540.1"/>
    <property type="molecule type" value="Genomic_DNA"/>
</dbReference>
<dbReference type="GO" id="GO:0004674">
    <property type="term" value="F:protein serine/threonine kinase activity"/>
    <property type="evidence" value="ECO:0007669"/>
    <property type="project" value="UniProtKB-KW"/>
</dbReference>
<dbReference type="EMBL" id="QZWG01000008">
    <property type="protein sequence ID" value="RZB96538.1"/>
    <property type="molecule type" value="Genomic_DNA"/>
</dbReference>
<dbReference type="EMBL" id="QZWG01000008">
    <property type="protein sequence ID" value="RZB96545.1"/>
    <property type="molecule type" value="Genomic_DNA"/>
</dbReference>
<dbReference type="GO" id="GO:0005524">
    <property type="term" value="F:ATP binding"/>
    <property type="evidence" value="ECO:0007669"/>
    <property type="project" value="UniProtKB-KW"/>
</dbReference>
<dbReference type="GO" id="GO:0043531">
    <property type="term" value="F:ADP binding"/>
    <property type="evidence" value="ECO:0007669"/>
    <property type="project" value="InterPro"/>
</dbReference>
<dbReference type="FunFam" id="1.10.510.10:FF:000032">
    <property type="entry name" value="Serine/threonine-protein kinase PBS1"/>
    <property type="match status" value="1"/>
</dbReference>
<dbReference type="EMBL" id="QZWG01000008">
    <property type="protein sequence ID" value="RZB96534.1"/>
    <property type="molecule type" value="Genomic_DNA"/>
</dbReference>
<gene>
    <name evidence="17" type="ORF">D0Y65_020351</name>
</gene>
<evidence type="ECO:0000256" key="8">
    <source>
        <dbReference type="ARBA" id="ARBA00022679"/>
    </source>
</evidence>
<dbReference type="InterPro" id="IPR055414">
    <property type="entry name" value="LRR_R13L4/SHOC2-like"/>
</dbReference>
<keyword evidence="18" id="KW-1185">Reference proteome</keyword>
<comment type="function">
    <text evidence="15">May be involved in plant defense signaling.</text>
</comment>
<keyword evidence="8" id="KW-0808">Transferase</keyword>
<evidence type="ECO:0000256" key="2">
    <source>
        <dbReference type="ARBA" id="ARBA00008171"/>
    </source>
</evidence>
<dbReference type="InterPro" id="IPR003591">
    <property type="entry name" value="Leu-rich_rpt_typical-subtyp"/>
</dbReference>
<evidence type="ECO:0000256" key="13">
    <source>
        <dbReference type="ARBA" id="ARBA00022840"/>
    </source>
</evidence>
<dbReference type="InterPro" id="IPR042197">
    <property type="entry name" value="Apaf_helical"/>
</dbReference>
<dbReference type="InterPro" id="IPR011009">
    <property type="entry name" value="Kinase-like_dom_sf"/>
</dbReference>
<evidence type="ECO:0000256" key="14">
    <source>
        <dbReference type="ARBA" id="ARBA00023136"/>
    </source>
</evidence>
<evidence type="ECO:0000259" key="16">
    <source>
        <dbReference type="PROSITE" id="PS50011"/>
    </source>
</evidence>
<comment type="subcellular location">
    <subcellularLocation>
        <location evidence="1">Cell membrane</location>
    </subcellularLocation>
</comment>
<keyword evidence="14" id="KW-0472">Membrane</keyword>
<evidence type="ECO:0000256" key="1">
    <source>
        <dbReference type="ARBA" id="ARBA00004236"/>
    </source>
</evidence>
<dbReference type="GO" id="GO:0005886">
    <property type="term" value="C:plasma membrane"/>
    <property type="evidence" value="ECO:0007669"/>
    <property type="project" value="UniProtKB-SubCell"/>
</dbReference>
<evidence type="ECO:0000313" key="17">
    <source>
        <dbReference type="EMBL" id="RZB96538.1"/>
    </source>
</evidence>
<comment type="similarity">
    <text evidence="3">Belongs to the protein kinase superfamily. Ser/Thr protein kinase family.</text>
</comment>